<dbReference type="InterPro" id="IPR011989">
    <property type="entry name" value="ARM-like"/>
</dbReference>
<feature type="region of interest" description="Disordered" evidence="5">
    <location>
        <begin position="1"/>
        <end position="29"/>
    </location>
</feature>
<reference evidence="6" key="1">
    <citation type="journal article" date="2014" name="Genome Announc.">
        <title>De novo whole-genome sequence and genome annotation of Lichtheimia ramosa.</title>
        <authorList>
            <person name="Linde J."/>
            <person name="Schwartze V."/>
            <person name="Binder U."/>
            <person name="Lass-Florl C."/>
            <person name="Voigt K."/>
            <person name="Horn F."/>
        </authorList>
    </citation>
    <scope>NUCLEOTIDE SEQUENCE</scope>
    <source>
        <strain evidence="6">JMRC FSU:6197</strain>
    </source>
</reference>
<name>A0A077WW69_9FUNG</name>
<dbReference type="OrthoDB" id="29145at2759"/>
<evidence type="ECO:0000256" key="2">
    <source>
        <dbReference type="ARBA" id="ARBA00022448"/>
    </source>
</evidence>
<dbReference type="PROSITE" id="PS50176">
    <property type="entry name" value="ARM_REPEAT"/>
    <property type="match status" value="2"/>
</dbReference>
<gene>
    <name evidence="6" type="ORF">LRAMOSA03793</name>
</gene>
<dbReference type="Pfam" id="PF00514">
    <property type="entry name" value="Arm"/>
    <property type="match status" value="2"/>
</dbReference>
<dbReference type="AlphaFoldDB" id="A0A077WW69"/>
<proteinExistence type="inferred from homology"/>
<evidence type="ECO:0000256" key="5">
    <source>
        <dbReference type="SAM" id="MobiDB-lite"/>
    </source>
</evidence>
<evidence type="ECO:0000313" key="6">
    <source>
        <dbReference type="EMBL" id="CDS11530.1"/>
    </source>
</evidence>
<dbReference type="SUPFAM" id="SSF48371">
    <property type="entry name" value="ARM repeat"/>
    <property type="match status" value="1"/>
</dbReference>
<protein>
    <recommendedName>
        <fullName evidence="7">Importin subunit alpha</fullName>
    </recommendedName>
</protein>
<dbReference type="Gene3D" id="1.25.10.10">
    <property type="entry name" value="Leucine-rich Repeat Variant"/>
    <property type="match status" value="1"/>
</dbReference>
<dbReference type="InterPro" id="IPR016024">
    <property type="entry name" value="ARM-type_fold"/>
</dbReference>
<feature type="region of interest" description="Disordered" evidence="5">
    <location>
        <begin position="59"/>
        <end position="80"/>
    </location>
</feature>
<sequence>MEESNNNNNNTPPSNYRALYKRTSIPRSQEELRERRMVFDQSLRKKHREQLITAKRFRQLTHREEKESAGEPLPPINEHDEDIDPYYRLTPEQVNALASDLKSDEKQVRMMAAQHLSKFILEPAQALIDYITQGDCMEALTHMMTGTEPDEQLQAVQTISNIAAGPHDLWIKSVSAVPYMIQYLDSDNINLQEAAAGALGNMAAEELGDMTTEDDQVRDTIRKNGTIPPLVRLLDSKDSKLVQTTCFALANLAARASESQLHAFMDAGITSRLLHHLKDKTPDTVTDICWVLSYMTAGSKEFRKEIMQQRIAPLLVENLRDLAQHGPVVLPIVRTLGNLCGGPDEYTKTLLAQDGFLFTILVLTHSEHRAIKKEALWTLSNITSCEDMDIVKSVVDANGIGYLADILEQHGGYDIRQGAAQCLLNIAYHSEKYLEILPHQRLLPAFVDLVQSQDAEIMKLGLQYIDLLLTRVPRGADVVQVTPNCMKALGSVTPMPDPELYVYANRLVDKFYGEATQELHG</sequence>
<dbReference type="PANTHER" id="PTHR23316">
    <property type="entry name" value="IMPORTIN ALPHA"/>
    <property type="match status" value="1"/>
</dbReference>
<feature type="repeat" description="ARM" evidence="4">
    <location>
        <begin position="175"/>
        <end position="206"/>
    </location>
</feature>
<evidence type="ECO:0000256" key="4">
    <source>
        <dbReference type="PROSITE-ProRule" id="PRU00259"/>
    </source>
</evidence>
<feature type="repeat" description="ARM" evidence="4">
    <location>
        <begin position="225"/>
        <end position="260"/>
    </location>
</feature>
<keyword evidence="2" id="KW-0813">Transport</keyword>
<comment type="similarity">
    <text evidence="1">Belongs to the importin alpha family.</text>
</comment>
<dbReference type="InterPro" id="IPR000225">
    <property type="entry name" value="Armadillo"/>
</dbReference>
<evidence type="ECO:0008006" key="7">
    <source>
        <dbReference type="Google" id="ProtNLM"/>
    </source>
</evidence>
<accession>A0A077WW69</accession>
<keyword evidence="3" id="KW-0653">Protein transport</keyword>
<dbReference type="SMART" id="SM00185">
    <property type="entry name" value="ARM"/>
    <property type="match status" value="7"/>
</dbReference>
<evidence type="ECO:0000256" key="3">
    <source>
        <dbReference type="ARBA" id="ARBA00022927"/>
    </source>
</evidence>
<organism evidence="6">
    <name type="scientific">Lichtheimia ramosa</name>
    <dbReference type="NCBI Taxonomy" id="688394"/>
    <lineage>
        <taxon>Eukaryota</taxon>
        <taxon>Fungi</taxon>
        <taxon>Fungi incertae sedis</taxon>
        <taxon>Mucoromycota</taxon>
        <taxon>Mucoromycotina</taxon>
        <taxon>Mucoromycetes</taxon>
        <taxon>Mucorales</taxon>
        <taxon>Lichtheimiaceae</taxon>
        <taxon>Lichtheimia</taxon>
    </lineage>
</organism>
<dbReference type="GO" id="GO:0015031">
    <property type="term" value="P:protein transport"/>
    <property type="evidence" value="ECO:0007669"/>
    <property type="project" value="UniProtKB-KW"/>
</dbReference>
<evidence type="ECO:0000256" key="1">
    <source>
        <dbReference type="ARBA" id="ARBA00010394"/>
    </source>
</evidence>
<dbReference type="EMBL" id="LK023346">
    <property type="protein sequence ID" value="CDS11530.1"/>
    <property type="molecule type" value="Genomic_DNA"/>
</dbReference>
<feature type="compositionally biased region" description="Low complexity" evidence="5">
    <location>
        <begin position="1"/>
        <end position="10"/>
    </location>
</feature>